<dbReference type="RefSeq" id="WP_110671456.1">
    <property type="nucleotide sequence ID" value="NZ_PYBW01000080.1"/>
</dbReference>
<keyword evidence="3" id="KW-1185">Reference proteome</keyword>
<name>A0A2V4N5T8_9ACTN</name>
<gene>
    <name evidence="2" type="ORF">C7C46_21160</name>
</gene>
<dbReference type="AlphaFoldDB" id="A0A2V4N5T8"/>
<dbReference type="OrthoDB" id="3206885at2"/>
<evidence type="ECO:0000313" key="2">
    <source>
        <dbReference type="EMBL" id="PYC76901.1"/>
    </source>
</evidence>
<proteinExistence type="predicted"/>
<feature type="compositionally biased region" description="Basic residues" evidence="1">
    <location>
        <begin position="1"/>
        <end position="19"/>
    </location>
</feature>
<evidence type="ECO:0000313" key="3">
    <source>
        <dbReference type="Proteomes" id="UP000248039"/>
    </source>
</evidence>
<accession>A0A2V4N5T8</accession>
<sequence length="452" mass="48626">MSRNRRSNTKKQQGNKKRSGNPASPKNIPTPREPLDLSGLRAGNPFGDPSGLSFLQRLAGAGSARPDWFGPSIEGILDEAEVLLDAQGPRQLEDMTARLLGAHVHKAVQDEHSLFLGNWVEELIAVAERRARLPVAGAPGSRAANLLLHGLTSVGSPAVAHMADAALSRLQPVVNGADSGEDWPDWLNSAAKPLMTGDVWTMRDVYGSRLGVIAATNYPNGADPAVYLFDIDACGFVVLAGGGTFDDVQQAAAAWRTAVGAAAADCVPQPLDKAHTEALRCLIEVDLSEITIRGTESRAVWDEWFRALRRIHDLSDTLQRHGSSLPTPLNLYQDIDVTPTVEAFSAWLRQEHGEEPDPEAVEALVGEWLEGALPDTADSVSPHRIEHQLGLINDWIPDHPATIGAKRLLPHWVRFLAQRAKLPDTAAAAALATLATVSGGGHRAAEHCRDVH</sequence>
<feature type="region of interest" description="Disordered" evidence="1">
    <location>
        <begin position="1"/>
        <end position="43"/>
    </location>
</feature>
<reference evidence="2 3" key="1">
    <citation type="submission" date="2018-03" db="EMBL/GenBank/DDBJ databases">
        <title>Bioinformatic expansion and discovery of thiopeptide antibiotics.</title>
        <authorList>
            <person name="Schwalen C.J."/>
            <person name="Hudson G.A."/>
            <person name="Mitchell D.A."/>
        </authorList>
    </citation>
    <scope>NUCLEOTIDE SEQUENCE [LARGE SCALE GENOMIC DNA]</scope>
    <source>
        <strain evidence="2 3">ATCC 21389</strain>
    </source>
</reference>
<evidence type="ECO:0000256" key="1">
    <source>
        <dbReference type="SAM" id="MobiDB-lite"/>
    </source>
</evidence>
<dbReference type="Proteomes" id="UP000248039">
    <property type="component" value="Unassembled WGS sequence"/>
</dbReference>
<organism evidence="2 3">
    <name type="scientific">Streptomyces tateyamensis</name>
    <dbReference type="NCBI Taxonomy" id="565073"/>
    <lineage>
        <taxon>Bacteria</taxon>
        <taxon>Bacillati</taxon>
        <taxon>Actinomycetota</taxon>
        <taxon>Actinomycetes</taxon>
        <taxon>Kitasatosporales</taxon>
        <taxon>Streptomycetaceae</taxon>
        <taxon>Streptomyces</taxon>
    </lineage>
</organism>
<protein>
    <submittedName>
        <fullName evidence="2">Uncharacterized protein</fullName>
    </submittedName>
</protein>
<comment type="caution">
    <text evidence="2">The sequence shown here is derived from an EMBL/GenBank/DDBJ whole genome shotgun (WGS) entry which is preliminary data.</text>
</comment>
<dbReference type="EMBL" id="PYBW01000080">
    <property type="protein sequence ID" value="PYC76901.1"/>
    <property type="molecule type" value="Genomic_DNA"/>
</dbReference>